<dbReference type="PANTHER" id="PTHR14003">
    <property type="entry name" value="TRANSCRIPTIONAL REPRESSOR PROTEIN YY"/>
    <property type="match status" value="1"/>
</dbReference>
<evidence type="ECO:0000256" key="2">
    <source>
        <dbReference type="ARBA" id="ARBA00022737"/>
    </source>
</evidence>
<keyword evidence="1" id="KW-0479">Metal-binding</keyword>
<feature type="compositionally biased region" description="Polar residues" evidence="8">
    <location>
        <begin position="418"/>
        <end position="428"/>
    </location>
</feature>
<dbReference type="GO" id="GO:0031519">
    <property type="term" value="C:PcG protein complex"/>
    <property type="evidence" value="ECO:0007669"/>
    <property type="project" value="TreeGrafter"/>
</dbReference>
<dbReference type="PROSITE" id="PS00028">
    <property type="entry name" value="ZINC_FINGER_C2H2_1"/>
    <property type="match status" value="2"/>
</dbReference>
<evidence type="ECO:0000256" key="5">
    <source>
        <dbReference type="ARBA" id="ARBA00023015"/>
    </source>
</evidence>
<protein>
    <recommendedName>
        <fullName evidence="9">C2H2-type domain-containing protein</fullName>
    </recommendedName>
</protein>
<dbReference type="InterPro" id="IPR036236">
    <property type="entry name" value="Znf_C2H2_sf"/>
</dbReference>
<dbReference type="GO" id="GO:0008270">
    <property type="term" value="F:zinc ion binding"/>
    <property type="evidence" value="ECO:0007669"/>
    <property type="project" value="UniProtKB-KW"/>
</dbReference>
<feature type="domain" description="C2H2-type" evidence="9">
    <location>
        <begin position="807"/>
        <end position="836"/>
    </location>
</feature>
<reference evidence="10 11" key="1">
    <citation type="submission" date="2015-01" db="EMBL/GenBank/DDBJ databases">
        <title>The Genome Sequence of Cryptococcus gattii Ram5.</title>
        <authorList>
            <consortium name="The Broad Institute Genomics Platform"/>
            <person name="Cuomo C."/>
            <person name="Litvintseva A."/>
            <person name="Chen Y."/>
            <person name="Heitman J."/>
            <person name="Sun S."/>
            <person name="Springer D."/>
            <person name="Dromer F."/>
            <person name="Young S."/>
            <person name="Zeng Q."/>
            <person name="Gargeya S."/>
            <person name="Abouelleil A."/>
            <person name="Alvarado L."/>
            <person name="Chapman S.B."/>
            <person name="Gainer-Dewar J."/>
            <person name="Goldberg J."/>
            <person name="Griggs A."/>
            <person name="Gujja S."/>
            <person name="Hansen M."/>
            <person name="Howarth C."/>
            <person name="Imamovic A."/>
            <person name="Larimer J."/>
            <person name="Murphy C."/>
            <person name="Naylor J."/>
            <person name="Pearson M."/>
            <person name="Priest M."/>
            <person name="Roberts A."/>
            <person name="Saif S."/>
            <person name="Shea T."/>
            <person name="Sykes S."/>
            <person name="Wortman J."/>
            <person name="Nusbaum C."/>
            <person name="Birren B."/>
        </authorList>
    </citation>
    <scope>NUCLEOTIDE SEQUENCE [LARGE SCALE GENOMIC DNA]</scope>
    <source>
        <strain evidence="10 11">Ram5</strain>
    </source>
</reference>
<dbReference type="AlphaFoldDB" id="A0A0D0UZQ5"/>
<dbReference type="FunFam" id="3.30.160.60:FF:000032">
    <property type="entry name" value="Krueppel-like factor 4"/>
    <property type="match status" value="1"/>
</dbReference>
<dbReference type="Gene3D" id="3.30.160.60">
    <property type="entry name" value="Classic Zinc Finger"/>
    <property type="match status" value="3"/>
</dbReference>
<evidence type="ECO:0000259" key="9">
    <source>
        <dbReference type="PROSITE" id="PS50157"/>
    </source>
</evidence>
<evidence type="ECO:0000256" key="1">
    <source>
        <dbReference type="ARBA" id="ARBA00022723"/>
    </source>
</evidence>
<keyword evidence="3 7" id="KW-0863">Zinc-finger</keyword>
<evidence type="ECO:0000256" key="4">
    <source>
        <dbReference type="ARBA" id="ARBA00022833"/>
    </source>
</evidence>
<dbReference type="PROSITE" id="PS50157">
    <property type="entry name" value="ZINC_FINGER_C2H2_2"/>
    <property type="match status" value="2"/>
</dbReference>
<feature type="region of interest" description="Disordered" evidence="8">
    <location>
        <begin position="383"/>
        <end position="431"/>
    </location>
</feature>
<dbReference type="EMBL" id="KN847902">
    <property type="protein sequence ID" value="KIR40731.1"/>
    <property type="molecule type" value="Genomic_DNA"/>
</dbReference>
<evidence type="ECO:0000313" key="10">
    <source>
        <dbReference type="EMBL" id="KIR40731.1"/>
    </source>
</evidence>
<dbReference type="HOGENOM" id="CLU_284407_0_0_1"/>
<keyword evidence="11" id="KW-1185">Reference proteome</keyword>
<evidence type="ECO:0000256" key="7">
    <source>
        <dbReference type="PROSITE-ProRule" id="PRU00042"/>
    </source>
</evidence>
<proteinExistence type="predicted"/>
<feature type="compositionally biased region" description="Basic and acidic residues" evidence="8">
    <location>
        <begin position="94"/>
        <end position="103"/>
    </location>
</feature>
<feature type="region of interest" description="Disordered" evidence="8">
    <location>
        <begin position="1"/>
        <end position="136"/>
    </location>
</feature>
<keyword evidence="6" id="KW-0804">Transcription</keyword>
<evidence type="ECO:0000313" key="11">
    <source>
        <dbReference type="Proteomes" id="UP000053392"/>
    </source>
</evidence>
<dbReference type="Pfam" id="PF00096">
    <property type="entry name" value="zf-C2H2"/>
    <property type="match status" value="2"/>
</dbReference>
<dbReference type="GO" id="GO:0000978">
    <property type="term" value="F:RNA polymerase II cis-regulatory region sequence-specific DNA binding"/>
    <property type="evidence" value="ECO:0007669"/>
    <property type="project" value="TreeGrafter"/>
</dbReference>
<dbReference type="SMART" id="SM00355">
    <property type="entry name" value="ZnF_C2H2"/>
    <property type="match status" value="3"/>
</dbReference>
<feature type="compositionally biased region" description="Basic and acidic residues" evidence="8">
    <location>
        <begin position="60"/>
        <end position="78"/>
    </location>
</feature>
<organism evidence="10 11">
    <name type="scientific">Cryptococcus deuterogattii Ram5</name>
    <dbReference type="NCBI Taxonomy" id="1296110"/>
    <lineage>
        <taxon>Eukaryota</taxon>
        <taxon>Fungi</taxon>
        <taxon>Dikarya</taxon>
        <taxon>Basidiomycota</taxon>
        <taxon>Agaricomycotina</taxon>
        <taxon>Tremellomycetes</taxon>
        <taxon>Tremellales</taxon>
        <taxon>Cryptococcaceae</taxon>
        <taxon>Cryptococcus</taxon>
        <taxon>Cryptococcus gattii species complex</taxon>
    </lineage>
</organism>
<dbReference type="InterPro" id="IPR013087">
    <property type="entry name" value="Znf_C2H2_type"/>
</dbReference>
<feature type="domain" description="C2H2-type" evidence="9">
    <location>
        <begin position="870"/>
        <end position="894"/>
    </location>
</feature>
<dbReference type="GO" id="GO:0000981">
    <property type="term" value="F:DNA-binding transcription factor activity, RNA polymerase II-specific"/>
    <property type="evidence" value="ECO:0007669"/>
    <property type="project" value="TreeGrafter"/>
</dbReference>
<dbReference type="PANTHER" id="PTHR14003:SF19">
    <property type="entry name" value="YY2 TRANSCRIPTION FACTOR"/>
    <property type="match status" value="1"/>
</dbReference>
<feature type="region of interest" description="Disordered" evidence="8">
    <location>
        <begin position="896"/>
        <end position="950"/>
    </location>
</feature>
<dbReference type="GO" id="GO:0005667">
    <property type="term" value="C:transcription regulator complex"/>
    <property type="evidence" value="ECO:0007669"/>
    <property type="project" value="TreeGrafter"/>
</dbReference>
<gene>
    <name evidence="10" type="ORF">I313_03387</name>
</gene>
<evidence type="ECO:0000256" key="6">
    <source>
        <dbReference type="ARBA" id="ARBA00023163"/>
    </source>
</evidence>
<dbReference type="GO" id="GO:0000785">
    <property type="term" value="C:chromatin"/>
    <property type="evidence" value="ECO:0007669"/>
    <property type="project" value="TreeGrafter"/>
</dbReference>
<evidence type="ECO:0000256" key="8">
    <source>
        <dbReference type="SAM" id="MobiDB-lite"/>
    </source>
</evidence>
<keyword evidence="2" id="KW-0677">Repeat</keyword>
<evidence type="ECO:0000256" key="3">
    <source>
        <dbReference type="ARBA" id="ARBA00022771"/>
    </source>
</evidence>
<feature type="compositionally biased region" description="Polar residues" evidence="8">
    <location>
        <begin position="30"/>
        <end position="48"/>
    </location>
</feature>
<feature type="region of interest" description="Disordered" evidence="8">
    <location>
        <begin position="250"/>
        <end position="269"/>
    </location>
</feature>
<accession>A0A0D0UZQ5</accession>
<keyword evidence="4" id="KW-0862">Zinc</keyword>
<feature type="compositionally biased region" description="Polar residues" evidence="8">
    <location>
        <begin position="285"/>
        <end position="307"/>
    </location>
</feature>
<feature type="region of interest" description="Disordered" evidence="8">
    <location>
        <begin position="285"/>
        <end position="333"/>
    </location>
</feature>
<dbReference type="Proteomes" id="UP000053392">
    <property type="component" value="Unassembled WGS sequence"/>
</dbReference>
<dbReference type="SUPFAM" id="SSF57667">
    <property type="entry name" value="beta-beta-alpha zinc fingers"/>
    <property type="match status" value="2"/>
</dbReference>
<dbReference type="OrthoDB" id="4748970at2759"/>
<feature type="region of interest" description="Disordered" evidence="8">
    <location>
        <begin position="447"/>
        <end position="473"/>
    </location>
</feature>
<name>A0A0D0UZQ5_9TREE</name>
<sequence>MADPASPPSFDAIFAQQPVRRSSSTSTSSFGNYTYSGLQQHQQFNSETPLVDEPQSLSEQPRKQQRDPSRDGNNKRYIEMMSGLADGYNGINGKRQESLRKESLPFNPQEDSTLIATAPRRGERSGLSRNGYSSPIGDIMFGPEQVIRNQPQQPSQHWRGEGRMSEQPIHYANVQQPQYSSFQAPRPDTDSAGMNYLPRGTTNSMNDTVLSNQISPYLNHEVASEGQPQQQQQQQRGEWGQEFIGVEQQQQYDQGEGQSNGMEDMLTMGDESPFENELQRVISNTSHPSQYPSRTSSPFPQQSQSNMVPAPTGLNRPHTRHTSNGAGGLFPPSNPALEHLTGMAGISPIAPNADGPMICIQPSTPISGLKEGRGLFDAALRRAGAMGAAQRQGSQGQGESQEDRQQRGFNVPPPQSHPLPNSSSSDPVSQGVEMSEMDFAAQMQSYGQQGWPGDTLRMAGPSRPRAKSDSIIPSPTADSFDRQAFFAFIGASNPQLPPSNVEIQSGYVDVSEQWRNTVSAWKAGLGEGELNGQPTLDPRLLPGRESNEAVYQQLLMHQQTGQLPRLDPNQLHQLAQLEAQRVRLSLDTGVAPPKYGPGEISPTSMAFYQSIGLYPHVAPELSGTVSAPWSQTAFGQIPGPNLVGHPATAGPAQQHFLTPVLSHATARRRSFGGGEHPAMGAGTPGYGVEFSSPFTDKPAGQVRGVSMGHRRAARSEDFGRGGTGWGVGAGGSTAEFLQSSSFSHHSPRMDMPDGMYPGHPIIAPATPLQVSGPYEEQQVPAKVAKMKVTSVATEVASTNRRTNSGIFKCPVPGCGSTFTRHFNLKGHLRSHNDERPFKCLYEGCPKAVVGFARQHDCKRHMLLHEGLRLFECEGCGKKFARLDALTRHQCAITHPLPTNFDGSPMSESQYKTYKGIKSTPEGSGRRLSSTASGSEGGKRRSKKSETSEDD</sequence>
<keyword evidence="5" id="KW-0805">Transcription regulation</keyword>
<feature type="compositionally biased region" description="Low complexity" evidence="8">
    <location>
        <begin position="383"/>
        <end position="399"/>
    </location>
</feature>